<organism evidence="1 2">
    <name type="scientific">Dendrobium chrysotoxum</name>
    <name type="common">Orchid</name>
    <dbReference type="NCBI Taxonomy" id="161865"/>
    <lineage>
        <taxon>Eukaryota</taxon>
        <taxon>Viridiplantae</taxon>
        <taxon>Streptophyta</taxon>
        <taxon>Embryophyta</taxon>
        <taxon>Tracheophyta</taxon>
        <taxon>Spermatophyta</taxon>
        <taxon>Magnoliopsida</taxon>
        <taxon>Liliopsida</taxon>
        <taxon>Asparagales</taxon>
        <taxon>Orchidaceae</taxon>
        <taxon>Epidendroideae</taxon>
        <taxon>Malaxideae</taxon>
        <taxon>Dendrobiinae</taxon>
        <taxon>Dendrobium</taxon>
    </lineage>
</organism>
<comment type="caution">
    <text evidence="1">The sequence shown here is derived from an EMBL/GenBank/DDBJ whole genome shotgun (WGS) entry which is preliminary data.</text>
</comment>
<gene>
    <name evidence="1" type="ORF">IEQ34_021479</name>
</gene>
<dbReference type="EMBL" id="JAGFBR010000018">
    <property type="protein sequence ID" value="KAH0450787.1"/>
    <property type="molecule type" value="Genomic_DNA"/>
</dbReference>
<protein>
    <submittedName>
        <fullName evidence="1">Uncharacterized protein</fullName>
    </submittedName>
</protein>
<reference evidence="1 2" key="1">
    <citation type="journal article" date="2021" name="Hortic Res">
        <title>Chromosome-scale assembly of the Dendrobium chrysotoxum genome enhances the understanding of orchid evolution.</title>
        <authorList>
            <person name="Zhang Y."/>
            <person name="Zhang G.Q."/>
            <person name="Zhang D."/>
            <person name="Liu X.D."/>
            <person name="Xu X.Y."/>
            <person name="Sun W.H."/>
            <person name="Yu X."/>
            <person name="Zhu X."/>
            <person name="Wang Z.W."/>
            <person name="Zhao X."/>
            <person name="Zhong W.Y."/>
            <person name="Chen H."/>
            <person name="Yin W.L."/>
            <person name="Huang T."/>
            <person name="Niu S.C."/>
            <person name="Liu Z.J."/>
        </authorList>
    </citation>
    <scope>NUCLEOTIDE SEQUENCE [LARGE SCALE GENOMIC DNA]</scope>
    <source>
        <strain evidence="1">Lindl</strain>
    </source>
</reference>
<dbReference type="AlphaFoldDB" id="A0AAV7G4W8"/>
<accession>A0AAV7G4W8</accession>
<proteinExistence type="predicted"/>
<sequence>MVAPASSNPWGVFKPSALVNNVFFDVNGNGSSPKSRWFKDVVVGSIPSFDPIISFIHSFVKDTIHNFFVNLKFFGMFSIGLLDFCDVVIPLACDLDYSLIFAIHSYQIFNCQMRFF</sequence>
<evidence type="ECO:0000313" key="2">
    <source>
        <dbReference type="Proteomes" id="UP000775213"/>
    </source>
</evidence>
<keyword evidence="2" id="KW-1185">Reference proteome</keyword>
<name>A0AAV7G4W8_DENCH</name>
<dbReference type="Proteomes" id="UP000775213">
    <property type="component" value="Unassembled WGS sequence"/>
</dbReference>
<evidence type="ECO:0000313" key="1">
    <source>
        <dbReference type="EMBL" id="KAH0450787.1"/>
    </source>
</evidence>